<keyword evidence="1" id="KW-0472">Membrane</keyword>
<protein>
    <submittedName>
        <fullName evidence="2">NADH dehydrogenase subunit 6</fullName>
    </submittedName>
</protein>
<feature type="transmembrane region" description="Helical" evidence="1">
    <location>
        <begin position="128"/>
        <end position="148"/>
    </location>
</feature>
<name>A0A7L8XEZ5_9HEMI</name>
<organism evidence="2">
    <name type="scientific">Tituria sagittata</name>
    <dbReference type="NCBI Taxonomy" id="2777317"/>
    <lineage>
        <taxon>Eukaryota</taxon>
        <taxon>Metazoa</taxon>
        <taxon>Ecdysozoa</taxon>
        <taxon>Arthropoda</taxon>
        <taxon>Hexapoda</taxon>
        <taxon>Insecta</taxon>
        <taxon>Pterygota</taxon>
        <taxon>Neoptera</taxon>
        <taxon>Paraneoptera</taxon>
        <taxon>Hemiptera</taxon>
        <taxon>Auchenorrhyncha</taxon>
        <taxon>Membracoidea</taxon>
        <taxon>Cicadellidae</taxon>
        <taxon>Ledrinae</taxon>
        <taxon>Tituria</taxon>
    </lineage>
</organism>
<evidence type="ECO:0000256" key="1">
    <source>
        <dbReference type="SAM" id="Phobius"/>
    </source>
</evidence>
<evidence type="ECO:0000313" key="2">
    <source>
        <dbReference type="EMBL" id="QOH91222.1"/>
    </source>
</evidence>
<gene>
    <name evidence="2" type="primary">ND6</name>
</gene>
<geneLocation type="mitochondrion" evidence="2"/>
<keyword evidence="1" id="KW-1133">Transmembrane helix</keyword>
<dbReference type="CTD" id="4541"/>
<dbReference type="GeneID" id="60239109"/>
<keyword evidence="2" id="KW-0496">Mitochondrion</keyword>
<feature type="transmembrane region" description="Helical" evidence="1">
    <location>
        <begin position="42"/>
        <end position="64"/>
    </location>
</feature>
<reference evidence="2" key="1">
    <citation type="journal article" date="2020" name="Insects">
        <title>Characterization of Two Complete Mitochondrial Genomes of Ledrinae (Hemiptera: Cicadellidae) and Phylogenetic Analysis.</title>
        <authorList>
            <person name="Huang W."/>
            <person name="Zhang Y."/>
        </authorList>
    </citation>
    <scope>NUCLEOTIDE SEQUENCE</scope>
</reference>
<dbReference type="EMBL" id="MT610900">
    <property type="protein sequence ID" value="QOH91222.1"/>
    <property type="molecule type" value="Genomic_DNA"/>
</dbReference>
<sequence>MMSMIFVLLSFLCFMTNPISMGLLLMFYSFLVSFFIGKVMLTSWFCIITILVMVGGLLVIFMYISSISSNEKFKFNLFLFYLFFLLSFLCLDEMFFENQTFDSLVMTSDIDLSESYSMIKLYNDSCSILTIFMVIYLIFTMIVVSFLVKHFKGPLRSLTYE</sequence>
<dbReference type="AlphaFoldDB" id="A0A7L8XEZ5"/>
<keyword evidence="1" id="KW-0812">Transmembrane</keyword>
<feature type="transmembrane region" description="Helical" evidence="1">
    <location>
        <begin position="76"/>
        <end position="96"/>
    </location>
</feature>
<dbReference type="RefSeq" id="YP_009946918.1">
    <property type="nucleotide sequence ID" value="NC_051528.1"/>
</dbReference>
<proteinExistence type="predicted"/>
<accession>A0A7L8XEZ5</accession>